<name>A0A135LUU6_PENPA</name>
<dbReference type="OrthoDB" id="288203at2759"/>
<gene>
    <name evidence="1" type="ORF">PGRI_079750</name>
</gene>
<reference evidence="1 2" key="1">
    <citation type="journal article" date="2016" name="BMC Genomics">
        <title>Genome sequencing and secondary metabolism of the postharvest pathogen Penicillium griseofulvum.</title>
        <authorList>
            <person name="Banani H."/>
            <person name="Marcet-Houben M."/>
            <person name="Ballester A.R."/>
            <person name="Abbruscato P."/>
            <person name="Gonzalez-Candelas L."/>
            <person name="Gabaldon T."/>
            <person name="Spadaro D."/>
        </authorList>
    </citation>
    <scope>NUCLEOTIDE SEQUENCE [LARGE SCALE GENOMIC DNA]</scope>
    <source>
        <strain evidence="1 2">PG3</strain>
    </source>
</reference>
<proteinExistence type="predicted"/>
<sequence>MLSLSQGDPNTEFEDDTEMSRRFYLPIDHEGGINPRIKIHHPAPGIFIYRVSEGFNYPNENYYTDHLPSTNVNVTAVQNLVDIRNQLYRWASQDSVQWHLAHIQNKWRKRALAASGFGFPAVLDESGPRWQRSIFNFARILNGSLAGSEAQSQA</sequence>
<organism evidence="1 2">
    <name type="scientific">Penicillium patulum</name>
    <name type="common">Penicillium griseofulvum</name>
    <dbReference type="NCBI Taxonomy" id="5078"/>
    <lineage>
        <taxon>Eukaryota</taxon>
        <taxon>Fungi</taxon>
        <taxon>Dikarya</taxon>
        <taxon>Ascomycota</taxon>
        <taxon>Pezizomycotina</taxon>
        <taxon>Eurotiomycetes</taxon>
        <taxon>Eurotiomycetidae</taxon>
        <taxon>Eurotiales</taxon>
        <taxon>Aspergillaceae</taxon>
        <taxon>Penicillium</taxon>
    </lineage>
</organism>
<comment type="caution">
    <text evidence="1">The sequence shown here is derived from an EMBL/GenBank/DDBJ whole genome shotgun (WGS) entry which is preliminary data.</text>
</comment>
<evidence type="ECO:0000313" key="2">
    <source>
        <dbReference type="Proteomes" id="UP000070168"/>
    </source>
</evidence>
<dbReference type="STRING" id="5078.A0A135LUU6"/>
<dbReference type="AlphaFoldDB" id="A0A135LUU6"/>
<keyword evidence="2" id="KW-1185">Reference proteome</keyword>
<evidence type="ECO:0000313" key="1">
    <source>
        <dbReference type="EMBL" id="KXG52719.1"/>
    </source>
</evidence>
<dbReference type="RefSeq" id="XP_040651254.1">
    <property type="nucleotide sequence ID" value="XM_040795689.1"/>
</dbReference>
<dbReference type="Proteomes" id="UP000070168">
    <property type="component" value="Unassembled WGS sequence"/>
</dbReference>
<dbReference type="EMBL" id="LHQR01000020">
    <property type="protein sequence ID" value="KXG52719.1"/>
    <property type="molecule type" value="Genomic_DNA"/>
</dbReference>
<protein>
    <submittedName>
        <fullName evidence="1">Uncharacterized protein</fullName>
    </submittedName>
</protein>
<dbReference type="GeneID" id="63710989"/>
<accession>A0A135LUU6</accession>